<evidence type="ECO:0000256" key="1">
    <source>
        <dbReference type="SAM" id="Phobius"/>
    </source>
</evidence>
<dbReference type="Pfam" id="PF11772">
    <property type="entry name" value="EpuA"/>
    <property type="match status" value="1"/>
</dbReference>
<protein>
    <recommendedName>
        <fullName evidence="4">DNA-directed RNA polymerase subunit beta</fullName>
    </recommendedName>
</protein>
<comment type="caution">
    <text evidence="2">The sequence shown here is derived from an EMBL/GenBank/DDBJ whole genome shotgun (WGS) entry which is preliminary data.</text>
</comment>
<evidence type="ECO:0000313" key="2">
    <source>
        <dbReference type="EMBL" id="KKB24513.1"/>
    </source>
</evidence>
<reference evidence="2 3" key="1">
    <citation type="submission" date="2015-03" db="EMBL/GenBank/DDBJ databases">
        <title>Draft Genome Sequence of S. carnosus subsp. utilis LTH 7013, Isolated from South Tirolean Ham.</title>
        <authorList>
            <person name="Mueller A."/>
            <person name="Huptas C."/>
            <person name="Wenning M."/>
            <person name="Weiss A."/>
            <person name="Schmidt H."/>
        </authorList>
    </citation>
    <scope>NUCLEOTIDE SEQUENCE [LARGE SCALE GENOMIC DNA]</scope>
    <source>
        <strain evidence="2 3">LTH7013</strain>
    </source>
</reference>
<evidence type="ECO:0000313" key="3">
    <source>
        <dbReference type="Proteomes" id="UP000033530"/>
    </source>
</evidence>
<dbReference type="RefSeq" id="WP_041613000.1">
    <property type="nucleotide sequence ID" value="NZ_BKAO01000006.1"/>
</dbReference>
<sequence length="62" mass="7336">MIKSVYRKMRHLPIGFGIIIIVILIILMFLVGIIIGYLLNHENPLSFFDYQTWRHFKQLFGG</sequence>
<keyword evidence="1" id="KW-0472">Membrane</keyword>
<gene>
    <name evidence="2" type="ORF">VV61_11440</name>
</gene>
<proteinExistence type="predicted"/>
<name>A0AAJ0JMH0_STACA</name>
<keyword evidence="1" id="KW-0812">Transmembrane</keyword>
<keyword evidence="1" id="KW-1133">Transmembrane helix</keyword>
<dbReference type="Proteomes" id="UP000033530">
    <property type="component" value="Unassembled WGS sequence"/>
</dbReference>
<dbReference type="InterPro" id="IPR024596">
    <property type="entry name" value="RNApol_su_b/EpuA"/>
</dbReference>
<accession>A0AAJ0JMH0</accession>
<dbReference type="EMBL" id="LAIU01000009">
    <property type="protein sequence ID" value="KKB24513.1"/>
    <property type="molecule type" value="Genomic_DNA"/>
</dbReference>
<feature type="transmembrane region" description="Helical" evidence="1">
    <location>
        <begin position="12"/>
        <end position="39"/>
    </location>
</feature>
<dbReference type="GeneID" id="97128466"/>
<evidence type="ECO:0008006" key="4">
    <source>
        <dbReference type="Google" id="ProtNLM"/>
    </source>
</evidence>
<dbReference type="AlphaFoldDB" id="A0AAJ0JMH0"/>
<organism evidence="2 3">
    <name type="scientific">Staphylococcus carnosus</name>
    <dbReference type="NCBI Taxonomy" id="1281"/>
    <lineage>
        <taxon>Bacteria</taxon>
        <taxon>Bacillati</taxon>
        <taxon>Bacillota</taxon>
        <taxon>Bacilli</taxon>
        <taxon>Bacillales</taxon>
        <taxon>Staphylococcaceae</taxon>
        <taxon>Staphylococcus</taxon>
    </lineage>
</organism>